<comment type="similarity">
    <text evidence="2 8">Belongs to the NifH/BchL/ChlL family.</text>
</comment>
<dbReference type="SUPFAM" id="SSF52540">
    <property type="entry name" value="P-loop containing nucleoside triphosphate hydrolases"/>
    <property type="match status" value="1"/>
</dbReference>
<gene>
    <name evidence="9" type="ORF">J8C05_04515</name>
</gene>
<evidence type="ECO:0000256" key="4">
    <source>
        <dbReference type="ARBA" id="ARBA00022741"/>
    </source>
</evidence>
<dbReference type="InterPro" id="IPR010246">
    <property type="entry name" value="BchX"/>
</dbReference>
<dbReference type="PRINTS" id="PR00091">
    <property type="entry name" value="NITROGNASEII"/>
</dbReference>
<reference evidence="9 10" key="1">
    <citation type="submission" date="2021-03" db="EMBL/GenBank/DDBJ databases">
        <title>Genomic and phenotypic characterization of Chloracidobacterium isolates provides evidence for multiple species.</title>
        <authorList>
            <person name="Saini M.K."/>
            <person name="Costas A.M.G."/>
            <person name="Tank M."/>
            <person name="Bryant D.A."/>
        </authorList>
    </citation>
    <scope>NUCLEOTIDE SEQUENCE [LARGE SCALE GENOMIC DNA]</scope>
    <source>
        <strain evidence="9 10">N</strain>
    </source>
</reference>
<keyword evidence="3 8" id="KW-0479">Metal-binding</keyword>
<keyword evidence="7 8" id="KW-0411">Iron-sulfur</keyword>
<evidence type="ECO:0000256" key="5">
    <source>
        <dbReference type="ARBA" id="ARBA00022840"/>
    </source>
</evidence>
<evidence type="ECO:0000256" key="7">
    <source>
        <dbReference type="ARBA" id="ARBA00023014"/>
    </source>
</evidence>
<dbReference type="Gene3D" id="3.40.50.300">
    <property type="entry name" value="P-loop containing nucleotide triphosphate hydrolases"/>
    <property type="match status" value="1"/>
</dbReference>
<keyword evidence="6 8" id="KW-0408">Iron</keyword>
<proteinExistence type="inferred from homology"/>
<keyword evidence="8" id="KW-0004">4Fe-4S</keyword>
<evidence type="ECO:0000256" key="8">
    <source>
        <dbReference type="RuleBase" id="RU003688"/>
    </source>
</evidence>
<evidence type="ECO:0000313" key="9">
    <source>
        <dbReference type="EMBL" id="QUV94716.1"/>
    </source>
</evidence>
<dbReference type="InterPro" id="IPR030655">
    <property type="entry name" value="NifH/chlL_CS"/>
</dbReference>
<dbReference type="RefSeq" id="WP_211422989.1">
    <property type="nucleotide sequence ID" value="NZ_CP072642.1"/>
</dbReference>
<evidence type="ECO:0000256" key="3">
    <source>
        <dbReference type="ARBA" id="ARBA00022723"/>
    </source>
</evidence>
<dbReference type="PROSITE" id="PS00692">
    <property type="entry name" value="NIFH_FRXC_2"/>
    <property type="match status" value="1"/>
</dbReference>
<dbReference type="GO" id="GO:0016491">
    <property type="term" value="F:oxidoreductase activity"/>
    <property type="evidence" value="ECO:0007669"/>
    <property type="project" value="UniProtKB-KW"/>
</dbReference>
<dbReference type="EC" id="1.3.7.15" evidence="9"/>
<dbReference type="PROSITE" id="PS51026">
    <property type="entry name" value="NIFH_FRXC_3"/>
    <property type="match status" value="1"/>
</dbReference>
<organism evidence="9 10">
    <name type="scientific">Chloracidobacterium sp. N</name>
    <dbReference type="NCBI Taxonomy" id="2821540"/>
    <lineage>
        <taxon>Bacteria</taxon>
        <taxon>Pseudomonadati</taxon>
        <taxon>Acidobacteriota</taxon>
        <taxon>Terriglobia</taxon>
        <taxon>Terriglobales</taxon>
        <taxon>Acidobacteriaceae</taxon>
        <taxon>Chloracidobacterium</taxon>
        <taxon>Chloracidobacterium aggregatum</taxon>
    </lineage>
</organism>
<accession>A0ABX8B596</accession>
<evidence type="ECO:0000256" key="6">
    <source>
        <dbReference type="ARBA" id="ARBA00023004"/>
    </source>
</evidence>
<dbReference type="PROSITE" id="PS00746">
    <property type="entry name" value="NIFH_FRXC_1"/>
    <property type="match status" value="1"/>
</dbReference>
<dbReference type="NCBIfam" id="TIGR02016">
    <property type="entry name" value="BchX"/>
    <property type="match status" value="1"/>
</dbReference>
<dbReference type="PANTHER" id="PTHR42864">
    <property type="entry name" value="LIGHT-INDEPENDENT PROTOCHLOROPHYLLIDE REDUCTASE IRON-SULFUR ATP-BINDING PROTEIN"/>
    <property type="match status" value="1"/>
</dbReference>
<evidence type="ECO:0000256" key="2">
    <source>
        <dbReference type="ARBA" id="ARBA00005504"/>
    </source>
</evidence>
<dbReference type="EMBL" id="CP072642">
    <property type="protein sequence ID" value="QUV94716.1"/>
    <property type="molecule type" value="Genomic_DNA"/>
</dbReference>
<sequence length="294" mass="32186">MSARRVVAIYGKGGSGKSFITSNLSYYLASKSHRVLQIGCDPKHDSTALLFGGKSLPTLLEAWALRQEAKAANPVPPISEVVFKRHGVFAMELGGPEVGRGCGGRGITLSFDLLSQMGFADWEFDYIIYDFLGDVVCGGFGTPIAKSMVRDIILVGGNDHQALYVVNNLCGAVRYFAEQGGTTRVLGMIINRDDGSGWGERYAQEAGIDIITRIPLSDEIRNRSMAFQLIADDPRHRGYFEDLEWAILHGTPKLPKAVDFEAFSGDIMRTRNLGGLDPAMEEDLMPSQLECMVL</sequence>
<name>A0ABX8B596_9BACT</name>
<keyword evidence="4 8" id="KW-0547">Nucleotide-binding</keyword>
<keyword evidence="5 8" id="KW-0067">ATP-binding</keyword>
<dbReference type="PANTHER" id="PTHR42864:SF2">
    <property type="entry name" value="LIGHT-INDEPENDENT PROTOCHLOROPHYLLIDE REDUCTASE IRON-SULFUR ATP-BINDING PROTEIN"/>
    <property type="match status" value="1"/>
</dbReference>
<keyword evidence="10" id="KW-1185">Reference proteome</keyword>
<evidence type="ECO:0000256" key="1">
    <source>
        <dbReference type="ARBA" id="ARBA00001966"/>
    </source>
</evidence>
<dbReference type="InterPro" id="IPR000392">
    <property type="entry name" value="NifH/frxC"/>
</dbReference>
<comment type="cofactor">
    <cofactor evidence="1">
        <name>[4Fe-4S] cluster</name>
        <dbReference type="ChEBI" id="CHEBI:49883"/>
    </cofactor>
</comment>
<dbReference type="InterPro" id="IPR027417">
    <property type="entry name" value="P-loop_NTPase"/>
</dbReference>
<dbReference type="Pfam" id="PF00142">
    <property type="entry name" value="Fer4_NifH"/>
    <property type="match status" value="1"/>
</dbReference>
<keyword evidence="8 9" id="KW-0560">Oxidoreductase</keyword>
<evidence type="ECO:0000313" key="10">
    <source>
        <dbReference type="Proteomes" id="UP000677668"/>
    </source>
</evidence>
<protein>
    <submittedName>
        <fullName evidence="9">Chlorophyllide a reductase iron protein subunit X</fullName>
        <ecNumber evidence="9">1.3.7.15</ecNumber>
    </submittedName>
</protein>
<dbReference type="Proteomes" id="UP000677668">
    <property type="component" value="Chromosome 1"/>
</dbReference>